<evidence type="ECO:0000313" key="5">
    <source>
        <dbReference type="EMBL" id="KKR70716.1"/>
    </source>
</evidence>
<keyword evidence="3 5" id="KW-0067">ATP-binding</keyword>
<protein>
    <submittedName>
        <fullName evidence="5">ABC transporter, ATP-binding protein</fullName>
    </submittedName>
</protein>
<dbReference type="SUPFAM" id="SSF52540">
    <property type="entry name" value="P-loop containing nucleoside triphosphate hydrolases"/>
    <property type="match status" value="1"/>
</dbReference>
<comment type="caution">
    <text evidence="5">The sequence shown here is derived from an EMBL/GenBank/DDBJ whole genome shotgun (WGS) entry which is preliminary data.</text>
</comment>
<evidence type="ECO:0000256" key="3">
    <source>
        <dbReference type="ARBA" id="ARBA00022840"/>
    </source>
</evidence>
<dbReference type="InterPro" id="IPR027417">
    <property type="entry name" value="P-loop_NTPase"/>
</dbReference>
<dbReference type="InterPro" id="IPR003593">
    <property type="entry name" value="AAA+_ATPase"/>
</dbReference>
<gene>
    <name evidence="5" type="ORF">UU13_C0002G0061</name>
</gene>
<dbReference type="EMBL" id="LBZL01000002">
    <property type="protein sequence ID" value="KKR70716.1"/>
    <property type="molecule type" value="Genomic_DNA"/>
</dbReference>
<proteinExistence type="predicted"/>
<evidence type="ECO:0000259" key="4">
    <source>
        <dbReference type="PROSITE" id="PS50893"/>
    </source>
</evidence>
<dbReference type="GO" id="GO:0005524">
    <property type="term" value="F:ATP binding"/>
    <property type="evidence" value="ECO:0007669"/>
    <property type="project" value="UniProtKB-KW"/>
</dbReference>
<dbReference type="Gene3D" id="3.40.50.300">
    <property type="entry name" value="P-loop containing nucleotide triphosphate hydrolases"/>
    <property type="match status" value="1"/>
</dbReference>
<evidence type="ECO:0000256" key="1">
    <source>
        <dbReference type="ARBA" id="ARBA00022448"/>
    </source>
</evidence>
<sequence>MKIAISAQNLKKSFNHTEVFRDFSIGVEQEKITAIFGPNGSGKSTLLNILSGIVAKDGGEFNIENFNHFEFSYIFQNYRESLLPWRTNFENIALPLEIQNKSRQEIQQRVEELQKLFDFKFNWESYPYELSGGQQQILAFMRALVTNPKVLFIDEPFSALDYENNLRLREYLQKYYLAFKPTILLITHNIEEAVHLADKIVVFSKKPTKVLEVIDNPQPYPRTVQSLKAEQFHQVKDEVLSIFQKAINL</sequence>
<evidence type="ECO:0000313" key="6">
    <source>
        <dbReference type="Proteomes" id="UP000034452"/>
    </source>
</evidence>
<dbReference type="AlphaFoldDB" id="A0A0G0T7J0"/>
<accession>A0A0G0T7J0</accession>
<dbReference type="Proteomes" id="UP000034452">
    <property type="component" value="Unassembled WGS sequence"/>
</dbReference>
<dbReference type="SMART" id="SM00382">
    <property type="entry name" value="AAA"/>
    <property type="match status" value="1"/>
</dbReference>
<organism evidence="5 6">
    <name type="scientific">Candidatus Nomurabacteria bacterium GW2011_GWB1_40_7</name>
    <dbReference type="NCBI Taxonomy" id="1618744"/>
    <lineage>
        <taxon>Bacteria</taxon>
        <taxon>Candidatus Nomuraibacteriota</taxon>
    </lineage>
</organism>
<dbReference type="PANTHER" id="PTHR42788:SF13">
    <property type="entry name" value="ALIPHATIC SULFONATES IMPORT ATP-BINDING PROTEIN SSUB"/>
    <property type="match status" value="1"/>
</dbReference>
<dbReference type="InterPro" id="IPR050166">
    <property type="entry name" value="ABC_transporter_ATP-bind"/>
</dbReference>
<reference evidence="5 6" key="1">
    <citation type="journal article" date="2015" name="Nature">
        <title>rRNA introns, odd ribosomes, and small enigmatic genomes across a large radiation of phyla.</title>
        <authorList>
            <person name="Brown C.T."/>
            <person name="Hug L.A."/>
            <person name="Thomas B.C."/>
            <person name="Sharon I."/>
            <person name="Castelle C.J."/>
            <person name="Singh A."/>
            <person name="Wilkins M.J."/>
            <person name="Williams K.H."/>
            <person name="Banfield J.F."/>
        </authorList>
    </citation>
    <scope>NUCLEOTIDE SEQUENCE [LARGE SCALE GENOMIC DNA]</scope>
</reference>
<dbReference type="GO" id="GO:0016887">
    <property type="term" value="F:ATP hydrolysis activity"/>
    <property type="evidence" value="ECO:0007669"/>
    <property type="project" value="InterPro"/>
</dbReference>
<dbReference type="InterPro" id="IPR003439">
    <property type="entry name" value="ABC_transporter-like_ATP-bd"/>
</dbReference>
<evidence type="ECO:0000256" key="2">
    <source>
        <dbReference type="ARBA" id="ARBA00022741"/>
    </source>
</evidence>
<keyword evidence="2" id="KW-0547">Nucleotide-binding</keyword>
<keyword evidence="1" id="KW-0813">Transport</keyword>
<dbReference type="PANTHER" id="PTHR42788">
    <property type="entry name" value="TAURINE IMPORT ATP-BINDING PROTEIN-RELATED"/>
    <property type="match status" value="1"/>
</dbReference>
<dbReference type="Pfam" id="PF00005">
    <property type="entry name" value="ABC_tran"/>
    <property type="match status" value="1"/>
</dbReference>
<dbReference type="PROSITE" id="PS50893">
    <property type="entry name" value="ABC_TRANSPORTER_2"/>
    <property type="match status" value="1"/>
</dbReference>
<name>A0A0G0T7J0_9BACT</name>
<feature type="domain" description="ABC transporter" evidence="4">
    <location>
        <begin position="5"/>
        <end position="230"/>
    </location>
</feature>